<sequence length="130" mass="14932">MAAEFKTLTILTVYVGEDVYYKDKPIYKCIFEEARKAGIAGGTVFKCIEGYASQKRGMEKRFLINFTDPINLPVVIQLVDKRERLERIYPFLEKNLQHGMATVQDTQVLMTDYVKGRAAAMEKLEQEGKE</sequence>
<dbReference type="EMBL" id="VSSQ01000223">
    <property type="protein sequence ID" value="MPL86526.1"/>
    <property type="molecule type" value="Genomic_DNA"/>
</dbReference>
<comment type="similarity">
    <text evidence="1">Belongs to the UPF0166 family.</text>
</comment>
<reference evidence="2" key="1">
    <citation type="submission" date="2019-08" db="EMBL/GenBank/DDBJ databases">
        <authorList>
            <person name="Kucharzyk K."/>
            <person name="Murdoch R.W."/>
            <person name="Higgins S."/>
            <person name="Loffler F."/>
        </authorList>
    </citation>
    <scope>NUCLEOTIDE SEQUENCE</scope>
</reference>
<dbReference type="Pfam" id="PF02641">
    <property type="entry name" value="DUF190"/>
    <property type="match status" value="1"/>
</dbReference>
<evidence type="ECO:0000256" key="1">
    <source>
        <dbReference type="ARBA" id="ARBA00010554"/>
    </source>
</evidence>
<organism evidence="2">
    <name type="scientific">bioreactor metagenome</name>
    <dbReference type="NCBI Taxonomy" id="1076179"/>
    <lineage>
        <taxon>unclassified sequences</taxon>
        <taxon>metagenomes</taxon>
        <taxon>ecological metagenomes</taxon>
    </lineage>
</organism>
<gene>
    <name evidence="2" type="ORF">SDC9_32508</name>
</gene>
<dbReference type="InterPro" id="IPR015867">
    <property type="entry name" value="N-reg_PII/ATP_PRibTrfase_C"/>
</dbReference>
<dbReference type="SUPFAM" id="SSF54913">
    <property type="entry name" value="GlnB-like"/>
    <property type="match status" value="1"/>
</dbReference>
<evidence type="ECO:0000313" key="2">
    <source>
        <dbReference type="EMBL" id="MPL86526.1"/>
    </source>
</evidence>
<comment type="caution">
    <text evidence="2">The sequence shown here is derived from an EMBL/GenBank/DDBJ whole genome shotgun (WGS) entry which is preliminary data.</text>
</comment>
<dbReference type="PANTHER" id="PTHR35983">
    <property type="entry name" value="UPF0166 PROTEIN TM_0021"/>
    <property type="match status" value="1"/>
</dbReference>
<dbReference type="PANTHER" id="PTHR35983:SF1">
    <property type="entry name" value="UPF0166 PROTEIN TM_0021"/>
    <property type="match status" value="1"/>
</dbReference>
<proteinExistence type="inferred from homology"/>
<accession>A0A644V5C0</accession>
<name>A0A644V5C0_9ZZZZ</name>
<dbReference type="InterPro" id="IPR011322">
    <property type="entry name" value="N-reg_PII-like_a/b"/>
</dbReference>
<protein>
    <submittedName>
        <fullName evidence="2">Uncharacterized protein</fullName>
    </submittedName>
</protein>
<dbReference type="AlphaFoldDB" id="A0A644V5C0"/>
<dbReference type="Gene3D" id="3.30.70.120">
    <property type="match status" value="1"/>
</dbReference>
<dbReference type="InterPro" id="IPR003793">
    <property type="entry name" value="UPF0166"/>
</dbReference>